<evidence type="ECO:0000256" key="1">
    <source>
        <dbReference type="SAM" id="Phobius"/>
    </source>
</evidence>
<feature type="transmembrane region" description="Helical" evidence="1">
    <location>
        <begin position="48"/>
        <end position="69"/>
    </location>
</feature>
<gene>
    <name evidence="3" type="ORF">EV420DRAFT_480021</name>
</gene>
<dbReference type="RefSeq" id="XP_060330121.1">
    <property type="nucleotide sequence ID" value="XM_060482321.1"/>
</dbReference>
<dbReference type="InterPro" id="IPR045340">
    <property type="entry name" value="DUF6533"/>
</dbReference>
<keyword evidence="1" id="KW-1133">Transmembrane helix</keyword>
<dbReference type="AlphaFoldDB" id="A0AA39KAY8"/>
<accession>A0AA39KAY8</accession>
<dbReference type="EMBL" id="JAUEPS010000020">
    <property type="protein sequence ID" value="KAK0457822.1"/>
    <property type="molecule type" value="Genomic_DNA"/>
</dbReference>
<keyword evidence="1" id="KW-0812">Transmembrane</keyword>
<keyword evidence="4" id="KW-1185">Reference proteome</keyword>
<protein>
    <recommendedName>
        <fullName evidence="2">DUF6533 domain-containing protein</fullName>
    </recommendedName>
</protein>
<evidence type="ECO:0000259" key="2">
    <source>
        <dbReference type="Pfam" id="PF20151"/>
    </source>
</evidence>
<evidence type="ECO:0000313" key="3">
    <source>
        <dbReference type="EMBL" id="KAK0457822.1"/>
    </source>
</evidence>
<keyword evidence="1" id="KW-0472">Membrane</keyword>
<comment type="caution">
    <text evidence="3">The sequence shown here is derived from an EMBL/GenBank/DDBJ whole genome shotgun (WGS) entry which is preliminary data.</text>
</comment>
<name>A0AA39KAY8_ARMTA</name>
<feature type="domain" description="DUF6533" evidence="2">
    <location>
        <begin position="21"/>
        <end position="59"/>
    </location>
</feature>
<dbReference type="GeneID" id="85365869"/>
<evidence type="ECO:0000313" key="4">
    <source>
        <dbReference type="Proteomes" id="UP001175211"/>
    </source>
</evidence>
<organism evidence="3 4">
    <name type="scientific">Armillaria tabescens</name>
    <name type="common">Ringless honey mushroom</name>
    <name type="synonym">Agaricus tabescens</name>
    <dbReference type="NCBI Taxonomy" id="1929756"/>
    <lineage>
        <taxon>Eukaryota</taxon>
        <taxon>Fungi</taxon>
        <taxon>Dikarya</taxon>
        <taxon>Basidiomycota</taxon>
        <taxon>Agaricomycotina</taxon>
        <taxon>Agaricomycetes</taxon>
        <taxon>Agaricomycetidae</taxon>
        <taxon>Agaricales</taxon>
        <taxon>Marasmiineae</taxon>
        <taxon>Physalacriaceae</taxon>
        <taxon>Desarmillaria</taxon>
    </lineage>
</organism>
<reference evidence="3" key="1">
    <citation type="submission" date="2023-06" db="EMBL/GenBank/DDBJ databases">
        <authorList>
            <consortium name="Lawrence Berkeley National Laboratory"/>
            <person name="Ahrendt S."/>
            <person name="Sahu N."/>
            <person name="Indic B."/>
            <person name="Wong-Bajracharya J."/>
            <person name="Merenyi Z."/>
            <person name="Ke H.-M."/>
            <person name="Monk M."/>
            <person name="Kocsube S."/>
            <person name="Drula E."/>
            <person name="Lipzen A."/>
            <person name="Balint B."/>
            <person name="Henrissat B."/>
            <person name="Andreopoulos B."/>
            <person name="Martin F.M."/>
            <person name="Harder C.B."/>
            <person name="Rigling D."/>
            <person name="Ford K.L."/>
            <person name="Foster G.D."/>
            <person name="Pangilinan J."/>
            <person name="Papanicolaou A."/>
            <person name="Barry K."/>
            <person name="LaButti K."/>
            <person name="Viragh M."/>
            <person name="Koriabine M."/>
            <person name="Yan M."/>
            <person name="Riley R."/>
            <person name="Champramary S."/>
            <person name="Plett K.L."/>
            <person name="Tsai I.J."/>
            <person name="Slot J."/>
            <person name="Sipos G."/>
            <person name="Plett J."/>
            <person name="Nagy L.G."/>
            <person name="Grigoriev I.V."/>
        </authorList>
    </citation>
    <scope>NUCLEOTIDE SEQUENCE</scope>
    <source>
        <strain evidence="3">CCBAS 213</strain>
    </source>
</reference>
<sequence length="90" mass="10061">MATKAAAAAATHFLQFRIQYSSIALLYYDYALTFPTEVKYVWGSKFRLSTALYICCRYALVANVLYLLAIAKKLGARSYFGRGSNTLSDP</sequence>
<dbReference type="Pfam" id="PF20151">
    <property type="entry name" value="DUF6533"/>
    <property type="match status" value="1"/>
</dbReference>
<dbReference type="Proteomes" id="UP001175211">
    <property type="component" value="Unassembled WGS sequence"/>
</dbReference>
<proteinExistence type="predicted"/>